<dbReference type="OrthoDB" id="9801055at2"/>
<evidence type="ECO:0008006" key="5">
    <source>
        <dbReference type="Google" id="ProtNLM"/>
    </source>
</evidence>
<dbReference type="GO" id="GO:0016855">
    <property type="term" value="F:racemase and epimerase activity, acting on amino acids and derivatives"/>
    <property type="evidence" value="ECO:0007669"/>
    <property type="project" value="InterPro"/>
</dbReference>
<evidence type="ECO:0000313" key="1">
    <source>
        <dbReference type="EMBL" id="QBH12680.1"/>
    </source>
</evidence>
<dbReference type="EMBL" id="QLNI01000005">
    <property type="protein sequence ID" value="RAM03355.1"/>
    <property type="molecule type" value="Genomic_DNA"/>
</dbReference>
<protein>
    <recommendedName>
        <fullName evidence="5">Glutamate racemase</fullName>
    </recommendedName>
</protein>
<evidence type="ECO:0000313" key="4">
    <source>
        <dbReference type="Proteomes" id="UP000293902"/>
    </source>
</evidence>
<dbReference type="SUPFAM" id="SSF53681">
    <property type="entry name" value="Aspartate/glutamate racemase"/>
    <property type="match status" value="2"/>
</dbReference>
<dbReference type="Proteomes" id="UP000293902">
    <property type="component" value="Chromosome"/>
</dbReference>
<organism evidence="2 3">
    <name type="scientific">Desulfobacter hydrogenophilus</name>
    <dbReference type="NCBI Taxonomy" id="2291"/>
    <lineage>
        <taxon>Bacteria</taxon>
        <taxon>Pseudomonadati</taxon>
        <taxon>Thermodesulfobacteriota</taxon>
        <taxon>Desulfobacteria</taxon>
        <taxon>Desulfobacterales</taxon>
        <taxon>Desulfobacteraceae</taxon>
        <taxon>Desulfobacter</taxon>
    </lineage>
</organism>
<dbReference type="Proteomes" id="UP000248798">
    <property type="component" value="Unassembled WGS sequence"/>
</dbReference>
<evidence type="ECO:0000313" key="2">
    <source>
        <dbReference type="EMBL" id="RAM03355.1"/>
    </source>
</evidence>
<evidence type="ECO:0000313" key="3">
    <source>
        <dbReference type="Proteomes" id="UP000248798"/>
    </source>
</evidence>
<name>A0A328FK96_9BACT</name>
<dbReference type="InterPro" id="IPR001920">
    <property type="entry name" value="Asp/Glu_race"/>
</dbReference>
<dbReference type="Gene3D" id="3.40.50.1860">
    <property type="match status" value="2"/>
</dbReference>
<sequence>MSDKKQMTLLVTDSGLGGLSVCAGMAARFANDARYDRIQLVYFNAWPEQDKGYRHYPTPADRAKVFDNALAAMAKYTPDHIYIACNTLSVIYPFTRFAKKTTIPVTGIVDHGIQMIHNALTRDVSASAVIFATPITINENSHKTALVEQGIALERIITQGCLALAGKIERAPFSDEVKTLIDEFAAQAAHNLKNVGSTVYAGLCCTHFGYCKNIFKNALARHIDRKIKILNPNEAMTEAACQDILDGGSPQMSIDIVSKVSWEPAGIEAYDRLLSEVSPDVVDALKNYRLDRQLFSADI</sequence>
<proteinExistence type="predicted"/>
<dbReference type="AlphaFoldDB" id="A0A328FK96"/>
<reference evidence="1 4" key="2">
    <citation type="submission" date="2019-02" db="EMBL/GenBank/DDBJ databases">
        <title>Complete genome sequence of Desulfobacter hydrogenophilus AcRS1.</title>
        <authorList>
            <person name="Marietou A."/>
            <person name="Lund M.B."/>
            <person name="Marshall I.P.G."/>
            <person name="Schreiber L."/>
            <person name="Jorgensen B."/>
        </authorList>
    </citation>
    <scope>NUCLEOTIDE SEQUENCE [LARGE SCALE GENOMIC DNA]</scope>
    <source>
        <strain evidence="1 4">AcRS1</strain>
    </source>
</reference>
<reference evidence="2 3" key="1">
    <citation type="submission" date="2018-06" db="EMBL/GenBank/DDBJ databases">
        <title>Complete Genome Sequence of Desulfobacter hydrogenophilus (DSM3380).</title>
        <authorList>
            <person name="Marietou A."/>
            <person name="Schreiber L."/>
            <person name="Marshall I."/>
            <person name="Jorgensen B."/>
        </authorList>
    </citation>
    <scope>NUCLEOTIDE SEQUENCE [LARGE SCALE GENOMIC DNA]</scope>
    <source>
        <strain evidence="2 3">DSM 3380</strain>
    </source>
</reference>
<dbReference type="EMBL" id="CP036313">
    <property type="protein sequence ID" value="QBH12680.1"/>
    <property type="molecule type" value="Genomic_DNA"/>
</dbReference>
<gene>
    <name evidence="2" type="ORF">DO021_03455</name>
    <name evidence="1" type="ORF">EYB58_07010</name>
</gene>
<accession>A0A328FK96</accession>
<dbReference type="RefSeq" id="WP_111953744.1">
    <property type="nucleotide sequence ID" value="NZ_CP036313.1"/>
</dbReference>
<keyword evidence="4" id="KW-1185">Reference proteome</keyword>